<keyword evidence="2" id="KW-0472">Membrane</keyword>
<dbReference type="InterPro" id="IPR004270">
    <property type="entry name" value="Papilloma_E5_alpha"/>
</dbReference>
<evidence type="ECO:0000256" key="2">
    <source>
        <dbReference type="SAM" id="Phobius"/>
    </source>
</evidence>
<name>A0A7T0IGP3_HPV13</name>
<organism evidence="3">
    <name type="scientific">Human papillomavirus 13</name>
    <dbReference type="NCBI Taxonomy" id="10573"/>
    <lineage>
        <taxon>Viruses</taxon>
        <taxon>Monodnaviria</taxon>
        <taxon>Shotokuvirae</taxon>
        <taxon>Cossaviricota</taxon>
        <taxon>Papovaviricetes</taxon>
        <taxon>Zurhausenvirales</taxon>
        <taxon>Papillomaviridae</taxon>
        <taxon>Firstpapillomavirinae</taxon>
        <taxon>Alphapapillomavirus</taxon>
        <taxon>Alphapapillomavirus 10</taxon>
    </lineage>
</organism>
<accession>A0A7T0IGP3</accession>
<keyword evidence="2" id="KW-1133">Transmembrane helix</keyword>
<feature type="transmembrane region" description="Helical" evidence="2">
    <location>
        <begin position="17"/>
        <end position="37"/>
    </location>
</feature>
<evidence type="ECO:0000256" key="1">
    <source>
        <dbReference type="ARBA" id="ARBA00022518"/>
    </source>
</evidence>
<sequence length="91" mass="10400">MEFIPVDVTTQETSKSLLPLVIALTVCVVSIITILWISEFLVYTNVLVLTLILYILLWLLLTTPLQFYLLTLSLCFLPALCVHQYILQTLE</sequence>
<organismHost>
    <name type="scientific">Homo sapiens</name>
    <name type="common">Human</name>
    <dbReference type="NCBI Taxonomy" id="9606"/>
</organismHost>
<reference evidence="3" key="1">
    <citation type="journal article" date="2020" name="Infect. Genet. Evol.">
        <title>Genomic characterization of human papillomavirus type 13, associated to multifocal epithelial hyperplasia, in a Mayan community.</title>
        <authorList>
            <person name="Conde-Ferraez L."/>
            <person name="Ek-Hernandez G.E."/>
            <person name="Canche-Pech J.R."/>
            <person name="Gomez-Carballo J.G."/>
            <person name="Kantun-Moreno N.E."/>
            <person name="Gonzalez-Losa M.D.R."/>
        </authorList>
    </citation>
    <scope>NUCLEOTIDE SEQUENCE</scope>
    <source>
        <strain evidence="3">AZ045</strain>
    </source>
</reference>
<proteinExistence type="predicted"/>
<dbReference type="Pfam" id="PF03025">
    <property type="entry name" value="Papilloma_E5"/>
    <property type="match status" value="1"/>
</dbReference>
<gene>
    <name evidence="3" type="primary">E5</name>
</gene>
<feature type="transmembrane region" description="Helical" evidence="2">
    <location>
        <begin position="67"/>
        <end position="87"/>
    </location>
</feature>
<feature type="transmembrane region" description="Helical" evidence="2">
    <location>
        <begin position="42"/>
        <end position="61"/>
    </location>
</feature>
<keyword evidence="2" id="KW-0812">Transmembrane</keyword>
<evidence type="ECO:0000313" key="3">
    <source>
        <dbReference type="EMBL" id="QPK41091.1"/>
    </source>
</evidence>
<keyword evidence="1" id="KW-0244">Early protein</keyword>
<dbReference type="EMBL" id="MT068446">
    <property type="protein sequence ID" value="QPK41091.1"/>
    <property type="molecule type" value="Genomic_DNA"/>
</dbReference>
<protein>
    <submittedName>
        <fullName evidence="3">E5</fullName>
    </submittedName>
</protein>